<keyword evidence="1" id="KW-0812">Transmembrane</keyword>
<reference evidence="2 3" key="1">
    <citation type="submission" date="2022-10" db="EMBL/GenBank/DDBJ databases">
        <title>The complete genomes of actinobacterial strains from the NBC collection.</title>
        <authorList>
            <person name="Joergensen T.S."/>
            <person name="Alvarez Arevalo M."/>
            <person name="Sterndorff E.B."/>
            <person name="Faurdal D."/>
            <person name="Vuksanovic O."/>
            <person name="Mourched A.-S."/>
            <person name="Charusanti P."/>
            <person name="Shaw S."/>
            <person name="Blin K."/>
            <person name="Weber T."/>
        </authorList>
    </citation>
    <scope>NUCLEOTIDE SEQUENCE [LARGE SCALE GENOMIC DNA]</scope>
    <source>
        <strain evidence="2 3">NBC_01413</strain>
    </source>
</reference>
<gene>
    <name evidence="2" type="ORF">OG308_14745</name>
</gene>
<protein>
    <submittedName>
        <fullName evidence="2">Uncharacterized protein</fullName>
    </submittedName>
</protein>
<keyword evidence="1" id="KW-0472">Membrane</keyword>
<feature type="transmembrane region" description="Helical" evidence="1">
    <location>
        <begin position="20"/>
        <end position="41"/>
    </location>
</feature>
<keyword evidence="1" id="KW-1133">Transmembrane helix</keyword>
<evidence type="ECO:0000313" key="3">
    <source>
        <dbReference type="Proteomes" id="UP001621418"/>
    </source>
</evidence>
<dbReference type="Proteomes" id="UP001621418">
    <property type="component" value="Chromosome"/>
</dbReference>
<dbReference type="RefSeq" id="WP_255284563.1">
    <property type="nucleotide sequence ID" value="NZ_CP108014.1"/>
</dbReference>
<dbReference type="EMBL" id="CP109527">
    <property type="protein sequence ID" value="WTY38992.1"/>
    <property type="molecule type" value="Genomic_DNA"/>
</dbReference>
<proteinExistence type="predicted"/>
<keyword evidence="3" id="KW-1185">Reference proteome</keyword>
<dbReference type="GeneID" id="91375530"/>
<accession>A0ABZ1NG36</accession>
<organism evidence="2 3">
    <name type="scientific">Nocardia salmonicida</name>
    <dbReference type="NCBI Taxonomy" id="53431"/>
    <lineage>
        <taxon>Bacteria</taxon>
        <taxon>Bacillati</taxon>
        <taxon>Actinomycetota</taxon>
        <taxon>Actinomycetes</taxon>
        <taxon>Mycobacteriales</taxon>
        <taxon>Nocardiaceae</taxon>
        <taxon>Nocardia</taxon>
    </lineage>
</organism>
<name>A0ABZ1NG36_9NOCA</name>
<evidence type="ECO:0000313" key="2">
    <source>
        <dbReference type="EMBL" id="WTY38992.1"/>
    </source>
</evidence>
<evidence type="ECO:0000256" key="1">
    <source>
        <dbReference type="SAM" id="Phobius"/>
    </source>
</evidence>
<sequence>MDEVLQFLSDNYEAGAALGLYVGRAVFEITAPLTLLILNFLNS</sequence>